<feature type="transmembrane region" description="Helical" evidence="1">
    <location>
        <begin position="482"/>
        <end position="507"/>
    </location>
</feature>
<keyword evidence="1" id="KW-0472">Membrane</keyword>
<comment type="caution">
    <text evidence="4">The sequence shown here is derived from an EMBL/GenBank/DDBJ whole genome shotgun (WGS) entry which is preliminary data.</text>
</comment>
<keyword evidence="2" id="KW-0732">Signal</keyword>
<evidence type="ECO:0000256" key="2">
    <source>
        <dbReference type="SAM" id="SignalP"/>
    </source>
</evidence>
<accession>A0ABP6T5C0</accession>
<dbReference type="Proteomes" id="UP001501676">
    <property type="component" value="Unassembled WGS sequence"/>
</dbReference>
<evidence type="ECO:0000256" key="1">
    <source>
        <dbReference type="SAM" id="Phobius"/>
    </source>
</evidence>
<dbReference type="SUPFAM" id="SSF56601">
    <property type="entry name" value="beta-lactamase/transpeptidase-like"/>
    <property type="match status" value="1"/>
</dbReference>
<gene>
    <name evidence="4" type="ORF">GCM10020369_56120</name>
</gene>
<keyword evidence="5" id="KW-1185">Reference proteome</keyword>
<organism evidence="4 5">
    <name type="scientific">Cryptosporangium minutisporangium</name>
    <dbReference type="NCBI Taxonomy" id="113569"/>
    <lineage>
        <taxon>Bacteria</taxon>
        <taxon>Bacillati</taxon>
        <taxon>Actinomycetota</taxon>
        <taxon>Actinomycetes</taxon>
        <taxon>Cryptosporangiales</taxon>
        <taxon>Cryptosporangiaceae</taxon>
        <taxon>Cryptosporangium</taxon>
    </lineage>
</organism>
<name>A0ABP6T5C0_9ACTN</name>
<evidence type="ECO:0000259" key="3">
    <source>
        <dbReference type="Pfam" id="PF00144"/>
    </source>
</evidence>
<dbReference type="PANTHER" id="PTHR46825">
    <property type="entry name" value="D-ALANYL-D-ALANINE-CARBOXYPEPTIDASE/ENDOPEPTIDASE AMPH"/>
    <property type="match status" value="1"/>
</dbReference>
<dbReference type="InterPro" id="IPR050491">
    <property type="entry name" value="AmpC-like"/>
</dbReference>
<feature type="signal peptide" evidence="2">
    <location>
        <begin position="1"/>
        <end position="30"/>
    </location>
</feature>
<evidence type="ECO:0000313" key="5">
    <source>
        <dbReference type="Proteomes" id="UP001501676"/>
    </source>
</evidence>
<dbReference type="PANTHER" id="PTHR46825:SF9">
    <property type="entry name" value="BETA-LACTAMASE-RELATED DOMAIN-CONTAINING PROTEIN"/>
    <property type="match status" value="1"/>
</dbReference>
<protein>
    <recommendedName>
        <fullName evidence="3">Beta-lactamase-related domain-containing protein</fullName>
    </recommendedName>
</protein>
<feature type="chain" id="PRO_5046570754" description="Beta-lactamase-related domain-containing protein" evidence="2">
    <location>
        <begin position="31"/>
        <end position="521"/>
    </location>
</feature>
<keyword evidence="1" id="KW-0812">Transmembrane</keyword>
<reference evidence="5" key="1">
    <citation type="journal article" date="2019" name="Int. J. Syst. Evol. Microbiol.">
        <title>The Global Catalogue of Microorganisms (GCM) 10K type strain sequencing project: providing services to taxonomists for standard genome sequencing and annotation.</title>
        <authorList>
            <consortium name="The Broad Institute Genomics Platform"/>
            <consortium name="The Broad Institute Genome Sequencing Center for Infectious Disease"/>
            <person name="Wu L."/>
            <person name="Ma J."/>
        </authorList>
    </citation>
    <scope>NUCLEOTIDE SEQUENCE [LARGE SCALE GENOMIC DNA]</scope>
    <source>
        <strain evidence="5">JCM 9458</strain>
    </source>
</reference>
<evidence type="ECO:0000313" key="4">
    <source>
        <dbReference type="EMBL" id="GAA3392858.1"/>
    </source>
</evidence>
<feature type="domain" description="Beta-lactamase-related" evidence="3">
    <location>
        <begin position="48"/>
        <end position="371"/>
    </location>
</feature>
<dbReference type="Pfam" id="PF00144">
    <property type="entry name" value="Beta-lactamase"/>
    <property type="match status" value="1"/>
</dbReference>
<feature type="transmembrane region" description="Helical" evidence="1">
    <location>
        <begin position="396"/>
        <end position="421"/>
    </location>
</feature>
<dbReference type="Gene3D" id="3.40.710.10">
    <property type="entry name" value="DD-peptidase/beta-lactamase superfamily"/>
    <property type="match status" value="1"/>
</dbReference>
<feature type="transmembrane region" description="Helical" evidence="1">
    <location>
        <begin position="441"/>
        <end position="462"/>
    </location>
</feature>
<proteinExistence type="predicted"/>
<dbReference type="InterPro" id="IPR001466">
    <property type="entry name" value="Beta-lactam-related"/>
</dbReference>
<dbReference type="InterPro" id="IPR012338">
    <property type="entry name" value="Beta-lactam/transpept-like"/>
</dbReference>
<keyword evidence="1" id="KW-1133">Transmembrane helix</keyword>
<dbReference type="EMBL" id="BAAAYN010000040">
    <property type="protein sequence ID" value="GAA3392858.1"/>
    <property type="molecule type" value="Genomic_DNA"/>
</dbReference>
<sequence>MTDTTRVRVRRLAVLAVCLLVALAAGPAAAGPMRPASASTDQLTTSEAYLRSYMARTKAPGVAYAIVRGDQVLRRGAWGVDGDGRPMTVQTPFALGSTSKSFTALAVMQLVRAGRVDLDAAARTYLPWLRLADEDTAGRVTVRQLLTHTSGLPSVSSTTLTDRYDNSPGGLARSVRDLATVRPTTTAGRAYEYSDANYMILGAIVEEVTGDTFGAYLRRHVLNPLSMANAAATADEARAVGVPAGHRYYLGRPQRHAAPFDTAGVPYGFLAASLDDLSHYAIAQLNDGRYRDARVLDADGVQQMHTGTADTGHGSYAFGWKNSTLEGLGTRIVWHSGATPNYFSHVVLVPESDLAVIVLANIYGLPMDEPLNAGAFNVARILHGGSPAAAVSDPTFTWVLVGLLTVAAILLALLLWSLIFLARARRRRGAPRPMRSRRRTVAATTAWIGGCAVAAASAAWAVPALWGAGLAKVQLWAPDIGHAILAVTALAAALALIRLGIGAHALLAARSSLSGRGSASA</sequence>
<dbReference type="RefSeq" id="WP_345731236.1">
    <property type="nucleotide sequence ID" value="NZ_BAAAYN010000040.1"/>
</dbReference>